<feature type="transmembrane region" description="Helical" evidence="12">
    <location>
        <begin position="401"/>
        <end position="419"/>
    </location>
</feature>
<feature type="transmembrane region" description="Helical" evidence="12">
    <location>
        <begin position="182"/>
        <end position="200"/>
    </location>
</feature>
<accession>A0A419W9R7</accession>
<evidence type="ECO:0000256" key="1">
    <source>
        <dbReference type="ARBA" id="ARBA00004651"/>
    </source>
</evidence>
<keyword evidence="4" id="KW-1003">Cell membrane</keyword>
<evidence type="ECO:0000256" key="12">
    <source>
        <dbReference type="SAM" id="Phobius"/>
    </source>
</evidence>
<dbReference type="PROSITE" id="PS50283">
    <property type="entry name" value="NA_SOLUT_SYMP_3"/>
    <property type="match status" value="1"/>
</dbReference>
<evidence type="ECO:0000256" key="4">
    <source>
        <dbReference type="ARBA" id="ARBA00022475"/>
    </source>
</evidence>
<dbReference type="InterPro" id="IPR051163">
    <property type="entry name" value="Sodium:Solute_Symporter_SSF"/>
</dbReference>
<keyword evidence="5 12" id="KW-0812">Transmembrane</keyword>
<evidence type="ECO:0000256" key="11">
    <source>
        <dbReference type="RuleBase" id="RU362091"/>
    </source>
</evidence>
<evidence type="ECO:0000256" key="10">
    <source>
        <dbReference type="ARBA" id="ARBA00023201"/>
    </source>
</evidence>
<name>A0A419W9R7_9BACT</name>
<keyword evidence="10" id="KW-0739">Sodium transport</keyword>
<keyword evidence="14" id="KW-1185">Reference proteome</keyword>
<evidence type="ECO:0000256" key="7">
    <source>
        <dbReference type="ARBA" id="ARBA00023053"/>
    </source>
</evidence>
<evidence type="ECO:0000256" key="3">
    <source>
        <dbReference type="ARBA" id="ARBA00022448"/>
    </source>
</evidence>
<dbReference type="InterPro" id="IPR001734">
    <property type="entry name" value="Na/solute_symporter"/>
</dbReference>
<comment type="subcellular location">
    <subcellularLocation>
        <location evidence="1">Cell membrane</location>
        <topology evidence="1">Multi-pass membrane protein</topology>
    </subcellularLocation>
</comment>
<keyword evidence="6 12" id="KW-1133">Transmembrane helix</keyword>
<dbReference type="RefSeq" id="WP_120273445.1">
    <property type="nucleotide sequence ID" value="NZ_RAPN01000001.1"/>
</dbReference>
<feature type="transmembrane region" description="Helical" evidence="12">
    <location>
        <begin position="426"/>
        <end position="443"/>
    </location>
</feature>
<reference evidence="13 14" key="1">
    <citation type="submission" date="2018-09" db="EMBL/GenBank/DDBJ databases">
        <title>Genomic Encyclopedia of Archaeal and Bacterial Type Strains, Phase II (KMG-II): from individual species to whole genera.</title>
        <authorList>
            <person name="Goeker M."/>
        </authorList>
    </citation>
    <scope>NUCLEOTIDE SEQUENCE [LARGE SCALE GENOMIC DNA]</scope>
    <source>
        <strain evidence="13 14">DSM 27148</strain>
    </source>
</reference>
<feature type="transmembrane region" description="Helical" evidence="12">
    <location>
        <begin position="6"/>
        <end position="23"/>
    </location>
</feature>
<sequence>MSTLLIAIIILAFFAVLMGVSWFTSRNADSETFFTGNRRSPWYLVAFGMIGSTISGVTFISVPGEVGNSAWTYLQFLMGNFIGYWIIALVLIPLYYRLNLVSIYTYLDERFGVRSYKTGAFFFLVSQTIGASFRLYLAAGVLQLAFFNDLGIPFGVTVLITLFLIWVYTYRAGIKTVVWTDSLQTFFILGAIGITIWVILKQMNLGFGDMFTVVDQHPYSRIFDWDWKSETNFFKQFLAGVGIVLTMNGLDQNMMQKNLTCKTRKDAQKNIYWFSFAFIIANIFFLSLGVLLYYYAQQKGISLPEHTDDLFPLLAMKYFGPLAGALFLLGILSAAYSSADSALTALTTSFCIDFLNLDPAGAKSKQTRMLVHVGFSLLMFLVIVVFRIINNESVVSAVFRVAGYTYGPLLGLFAFGILTKRQVIDRYVPVIGLLSPVLSYILNVNSEAWLFGYKIGFELLLVNGLIMFLGLLIVNRKDNPAN</sequence>
<evidence type="ECO:0000313" key="14">
    <source>
        <dbReference type="Proteomes" id="UP000283387"/>
    </source>
</evidence>
<feature type="transmembrane region" description="Helical" evidence="12">
    <location>
        <begin position="271"/>
        <end position="295"/>
    </location>
</feature>
<gene>
    <name evidence="13" type="ORF">BC643_2580</name>
</gene>
<evidence type="ECO:0000256" key="8">
    <source>
        <dbReference type="ARBA" id="ARBA00023065"/>
    </source>
</evidence>
<dbReference type="AlphaFoldDB" id="A0A419W9R7"/>
<organism evidence="13 14">
    <name type="scientific">Mangrovibacterium diazotrophicum</name>
    <dbReference type="NCBI Taxonomy" id="1261403"/>
    <lineage>
        <taxon>Bacteria</taxon>
        <taxon>Pseudomonadati</taxon>
        <taxon>Bacteroidota</taxon>
        <taxon>Bacteroidia</taxon>
        <taxon>Marinilabiliales</taxon>
        <taxon>Prolixibacteraceae</taxon>
        <taxon>Mangrovibacterium</taxon>
    </lineage>
</organism>
<keyword evidence="8" id="KW-0406">Ion transport</keyword>
<evidence type="ECO:0000256" key="6">
    <source>
        <dbReference type="ARBA" id="ARBA00022989"/>
    </source>
</evidence>
<keyword evidence="9 12" id="KW-0472">Membrane</keyword>
<evidence type="ECO:0000256" key="9">
    <source>
        <dbReference type="ARBA" id="ARBA00023136"/>
    </source>
</evidence>
<feature type="transmembrane region" description="Helical" evidence="12">
    <location>
        <begin position="455"/>
        <end position="474"/>
    </location>
</feature>
<evidence type="ECO:0000313" key="13">
    <source>
        <dbReference type="EMBL" id="RKD92210.1"/>
    </source>
</evidence>
<feature type="transmembrane region" description="Helical" evidence="12">
    <location>
        <begin position="152"/>
        <end position="170"/>
    </location>
</feature>
<comment type="similarity">
    <text evidence="2 11">Belongs to the sodium:solute symporter (SSF) (TC 2.A.21) family.</text>
</comment>
<feature type="transmembrane region" description="Helical" evidence="12">
    <location>
        <begin position="233"/>
        <end position="250"/>
    </location>
</feature>
<evidence type="ECO:0000256" key="5">
    <source>
        <dbReference type="ARBA" id="ARBA00022692"/>
    </source>
</evidence>
<feature type="transmembrane region" description="Helical" evidence="12">
    <location>
        <begin position="43"/>
        <end position="62"/>
    </location>
</feature>
<dbReference type="Proteomes" id="UP000283387">
    <property type="component" value="Unassembled WGS sequence"/>
</dbReference>
<feature type="transmembrane region" description="Helical" evidence="12">
    <location>
        <begin position="82"/>
        <end position="107"/>
    </location>
</feature>
<protein>
    <submittedName>
        <fullName evidence="13">Na+/proline symporter</fullName>
    </submittedName>
</protein>
<feature type="transmembrane region" description="Helical" evidence="12">
    <location>
        <begin position="369"/>
        <end position="389"/>
    </location>
</feature>
<evidence type="ECO:0000256" key="2">
    <source>
        <dbReference type="ARBA" id="ARBA00006434"/>
    </source>
</evidence>
<dbReference type="OrthoDB" id="891563at2"/>
<dbReference type="PANTHER" id="PTHR42985">
    <property type="entry name" value="SODIUM-COUPLED MONOCARBOXYLATE TRANSPORTER"/>
    <property type="match status" value="1"/>
</dbReference>
<dbReference type="GO" id="GO:0006814">
    <property type="term" value="P:sodium ion transport"/>
    <property type="evidence" value="ECO:0007669"/>
    <property type="project" value="UniProtKB-KW"/>
</dbReference>
<feature type="transmembrane region" description="Helical" evidence="12">
    <location>
        <begin position="315"/>
        <end position="336"/>
    </location>
</feature>
<keyword evidence="7" id="KW-0915">Sodium</keyword>
<dbReference type="Gene3D" id="1.20.1730.10">
    <property type="entry name" value="Sodium/glucose cotransporter"/>
    <property type="match status" value="1"/>
</dbReference>
<comment type="caution">
    <text evidence="13">The sequence shown here is derived from an EMBL/GenBank/DDBJ whole genome shotgun (WGS) entry which is preliminary data.</text>
</comment>
<proteinExistence type="inferred from homology"/>
<dbReference type="InterPro" id="IPR038377">
    <property type="entry name" value="Na/Glc_symporter_sf"/>
</dbReference>
<dbReference type="Pfam" id="PF00474">
    <property type="entry name" value="SSF"/>
    <property type="match status" value="1"/>
</dbReference>
<dbReference type="CDD" id="cd10326">
    <property type="entry name" value="SLC5sbd_NIS-like"/>
    <property type="match status" value="1"/>
</dbReference>
<dbReference type="PANTHER" id="PTHR42985:SF47">
    <property type="entry name" value="INTEGRAL MEMBRANE TRANSPORT PROTEIN"/>
    <property type="match status" value="1"/>
</dbReference>
<dbReference type="GO" id="GO:0005886">
    <property type="term" value="C:plasma membrane"/>
    <property type="evidence" value="ECO:0007669"/>
    <property type="project" value="UniProtKB-SubCell"/>
</dbReference>
<dbReference type="EMBL" id="RAPN01000001">
    <property type="protein sequence ID" value="RKD92210.1"/>
    <property type="molecule type" value="Genomic_DNA"/>
</dbReference>
<dbReference type="GO" id="GO:0015293">
    <property type="term" value="F:symporter activity"/>
    <property type="evidence" value="ECO:0007669"/>
    <property type="project" value="TreeGrafter"/>
</dbReference>
<feature type="transmembrane region" description="Helical" evidence="12">
    <location>
        <begin position="119"/>
        <end position="146"/>
    </location>
</feature>
<keyword evidence="3" id="KW-0813">Transport</keyword>